<protein>
    <submittedName>
        <fullName evidence="2">Uncharacterized protein</fullName>
    </submittedName>
</protein>
<keyword evidence="1" id="KW-1133">Transmembrane helix</keyword>
<dbReference type="RefSeq" id="WP_251594998.1">
    <property type="nucleotide sequence ID" value="NZ_JAMLJI010000004.1"/>
</dbReference>
<evidence type="ECO:0000313" key="3">
    <source>
        <dbReference type="Proteomes" id="UP001269375"/>
    </source>
</evidence>
<evidence type="ECO:0000313" key="2">
    <source>
        <dbReference type="EMBL" id="MDR5897338.1"/>
    </source>
</evidence>
<evidence type="ECO:0000256" key="1">
    <source>
        <dbReference type="SAM" id="Phobius"/>
    </source>
</evidence>
<reference evidence="2 3" key="1">
    <citation type="submission" date="2023-04" db="EMBL/GenBank/DDBJ databases">
        <title>A long-awaited taxogenomic arrangement of the family Halomonadaceae.</title>
        <authorList>
            <person name="De La Haba R."/>
            <person name="Chuvochina M."/>
            <person name="Wittouck S."/>
            <person name="Arahal D.R."/>
            <person name="Sanchez-Porro C."/>
            <person name="Hugenholtz P."/>
            <person name="Ventosa A."/>
        </authorList>
    </citation>
    <scope>NUCLEOTIDE SEQUENCE [LARGE SCALE GENOMIC DNA]</scope>
    <source>
        <strain evidence="2 3">DSM 22428</strain>
    </source>
</reference>
<dbReference type="Proteomes" id="UP001269375">
    <property type="component" value="Unassembled WGS sequence"/>
</dbReference>
<proteinExistence type="predicted"/>
<keyword evidence="1" id="KW-0812">Transmembrane</keyword>
<dbReference type="EMBL" id="JARWAO010000011">
    <property type="protein sequence ID" value="MDR5897338.1"/>
    <property type="molecule type" value="Genomic_DNA"/>
</dbReference>
<comment type="caution">
    <text evidence="2">The sequence shown here is derived from an EMBL/GenBank/DDBJ whole genome shotgun (WGS) entry which is preliminary data.</text>
</comment>
<organism evidence="2 3">
    <name type="scientific">Larsenimonas suaedae</name>
    <dbReference type="NCBI Taxonomy" id="1851019"/>
    <lineage>
        <taxon>Bacteria</taxon>
        <taxon>Pseudomonadati</taxon>
        <taxon>Pseudomonadota</taxon>
        <taxon>Gammaproteobacteria</taxon>
        <taxon>Oceanospirillales</taxon>
        <taxon>Halomonadaceae</taxon>
        <taxon>Larsenimonas</taxon>
    </lineage>
</organism>
<feature type="transmembrane region" description="Helical" evidence="1">
    <location>
        <begin position="94"/>
        <end position="117"/>
    </location>
</feature>
<gene>
    <name evidence="2" type="ORF">QC825_14800</name>
</gene>
<accession>A0ABU1GZ59</accession>
<name>A0ABU1GZ59_9GAMM</name>
<keyword evidence="1" id="KW-0472">Membrane</keyword>
<sequence>MIDIIELVGMFFGGAMIFFGLLGIFLSPFIIKTADRVFTGESDNLNVWFPLCFWGMSRYAWDASFLKKERFKTKYPNYAEAVRRNSKSYKVTRFILFSVYAPGNIAFIASCLAWIPISAINR</sequence>
<feature type="transmembrane region" description="Helical" evidence="1">
    <location>
        <begin position="7"/>
        <end position="27"/>
    </location>
</feature>
<keyword evidence="3" id="KW-1185">Reference proteome</keyword>